<evidence type="ECO:0000256" key="6">
    <source>
        <dbReference type="ARBA" id="ARBA00023136"/>
    </source>
</evidence>
<evidence type="ECO:0000313" key="9">
    <source>
        <dbReference type="EMBL" id="PXV66282.1"/>
    </source>
</evidence>
<keyword evidence="5 7" id="KW-1133">Transmembrane helix</keyword>
<dbReference type="GO" id="GO:0005886">
    <property type="term" value="C:plasma membrane"/>
    <property type="evidence" value="ECO:0007669"/>
    <property type="project" value="UniProtKB-SubCell"/>
</dbReference>
<keyword evidence="4 7" id="KW-0812">Transmembrane</keyword>
<gene>
    <name evidence="9" type="ORF">CLV62_10533</name>
</gene>
<dbReference type="Gene3D" id="3.30.240.20">
    <property type="entry name" value="bsu07140 like domains"/>
    <property type="match status" value="1"/>
</dbReference>
<dbReference type="PANTHER" id="PTHR34582:SF6">
    <property type="entry name" value="UPF0702 TRANSMEMBRANE PROTEIN YCAP"/>
    <property type="match status" value="1"/>
</dbReference>
<keyword evidence="10" id="KW-1185">Reference proteome</keyword>
<dbReference type="RefSeq" id="WP_221409219.1">
    <property type="nucleotide sequence ID" value="NZ_QICL01000005.1"/>
</dbReference>
<comment type="subcellular location">
    <subcellularLocation>
        <location evidence="1">Cell membrane</location>
        <topology evidence="1">Multi-pass membrane protein</topology>
    </subcellularLocation>
</comment>
<comment type="caution">
    <text evidence="9">The sequence shown here is derived from an EMBL/GenBank/DDBJ whole genome shotgun (WGS) entry which is preliminary data.</text>
</comment>
<dbReference type="PANTHER" id="PTHR34582">
    <property type="entry name" value="UPF0702 TRANSMEMBRANE PROTEIN YCAP"/>
    <property type="match status" value="1"/>
</dbReference>
<evidence type="ECO:0000256" key="4">
    <source>
        <dbReference type="ARBA" id="ARBA00022692"/>
    </source>
</evidence>
<evidence type="ECO:0000256" key="5">
    <source>
        <dbReference type="ARBA" id="ARBA00022989"/>
    </source>
</evidence>
<comment type="similarity">
    <text evidence="2">Belongs to the UPF0702 family.</text>
</comment>
<organism evidence="9 10">
    <name type="scientific">Dysgonomonas alginatilytica</name>
    <dbReference type="NCBI Taxonomy" id="1605892"/>
    <lineage>
        <taxon>Bacteria</taxon>
        <taxon>Pseudomonadati</taxon>
        <taxon>Bacteroidota</taxon>
        <taxon>Bacteroidia</taxon>
        <taxon>Bacteroidales</taxon>
        <taxon>Dysgonomonadaceae</taxon>
        <taxon>Dysgonomonas</taxon>
    </lineage>
</organism>
<evidence type="ECO:0000256" key="7">
    <source>
        <dbReference type="SAM" id="Phobius"/>
    </source>
</evidence>
<evidence type="ECO:0000256" key="3">
    <source>
        <dbReference type="ARBA" id="ARBA00022475"/>
    </source>
</evidence>
<dbReference type="Pfam" id="PF04239">
    <property type="entry name" value="DUF421"/>
    <property type="match status" value="1"/>
</dbReference>
<evidence type="ECO:0000256" key="1">
    <source>
        <dbReference type="ARBA" id="ARBA00004651"/>
    </source>
</evidence>
<proteinExistence type="inferred from homology"/>
<name>A0A2V3PT77_9BACT</name>
<keyword evidence="6 7" id="KW-0472">Membrane</keyword>
<dbReference type="InterPro" id="IPR007353">
    <property type="entry name" value="DUF421"/>
</dbReference>
<accession>A0A2V3PT77</accession>
<keyword evidence="3" id="KW-1003">Cell membrane</keyword>
<protein>
    <submittedName>
        <fullName evidence="9">Uncharacterized membrane protein YcaP (DUF421 family)</fullName>
    </submittedName>
</protein>
<dbReference type="AlphaFoldDB" id="A0A2V3PT77"/>
<evidence type="ECO:0000313" key="10">
    <source>
        <dbReference type="Proteomes" id="UP000247973"/>
    </source>
</evidence>
<dbReference type="Proteomes" id="UP000247973">
    <property type="component" value="Unassembled WGS sequence"/>
</dbReference>
<feature type="transmembrane region" description="Helical" evidence="7">
    <location>
        <begin position="74"/>
        <end position="95"/>
    </location>
</feature>
<feature type="domain" description="YetF C-terminal" evidence="8">
    <location>
        <begin position="98"/>
        <end position="166"/>
    </location>
</feature>
<evidence type="ECO:0000256" key="2">
    <source>
        <dbReference type="ARBA" id="ARBA00006448"/>
    </source>
</evidence>
<evidence type="ECO:0000259" key="8">
    <source>
        <dbReference type="Pfam" id="PF04239"/>
    </source>
</evidence>
<sequence>MIVYNKNVYETTMNILSQNWPIIVSSFVVYVFIIIGLRLFGKKELAQLSVPDLVFVLLISNAVQNAMVGSNTSLLGGLIAASTLFIANYILKYFFYRFSNVQKLIQGEPVLLVYKGKVNEQNLRKSQITINELMETIREHGTSDIKQVDLVMLESDGNISVSTDNFKKHTTVEGIRRKKKHRNFL</sequence>
<dbReference type="InterPro" id="IPR023090">
    <property type="entry name" value="UPF0702_alpha/beta_dom_sf"/>
</dbReference>
<feature type="transmembrane region" description="Helical" evidence="7">
    <location>
        <begin position="20"/>
        <end position="41"/>
    </location>
</feature>
<reference evidence="9 10" key="1">
    <citation type="submission" date="2018-03" db="EMBL/GenBank/DDBJ databases">
        <title>Genomic Encyclopedia of Archaeal and Bacterial Type Strains, Phase II (KMG-II): from individual species to whole genera.</title>
        <authorList>
            <person name="Goeker M."/>
        </authorList>
    </citation>
    <scope>NUCLEOTIDE SEQUENCE [LARGE SCALE GENOMIC DNA]</scope>
    <source>
        <strain evidence="9 10">DSM 100214</strain>
    </source>
</reference>
<dbReference type="EMBL" id="QICL01000005">
    <property type="protein sequence ID" value="PXV66282.1"/>
    <property type="molecule type" value="Genomic_DNA"/>
</dbReference>